<dbReference type="KEGG" id="pgr:PGTG_05862"/>
<reference key="1">
    <citation type="submission" date="2007-01" db="EMBL/GenBank/DDBJ databases">
        <title>The Genome Sequence of Puccinia graminis f. sp. tritici Strain CRL 75-36-700-3.</title>
        <authorList>
            <consortium name="The Broad Institute Genome Sequencing Platform"/>
            <person name="Birren B."/>
            <person name="Lander E."/>
            <person name="Galagan J."/>
            <person name="Nusbaum C."/>
            <person name="Devon K."/>
            <person name="Cuomo C."/>
            <person name="Jaffe D."/>
            <person name="Butler J."/>
            <person name="Alvarez P."/>
            <person name="Gnerre S."/>
            <person name="Grabherr M."/>
            <person name="Mauceli E."/>
            <person name="Brockman W."/>
            <person name="Young S."/>
            <person name="LaButti K."/>
            <person name="Sykes S."/>
            <person name="DeCaprio D."/>
            <person name="Crawford M."/>
            <person name="Koehrsen M."/>
            <person name="Engels R."/>
            <person name="Montgomery P."/>
            <person name="Pearson M."/>
            <person name="Howarth C."/>
            <person name="Larson L."/>
            <person name="White J."/>
            <person name="Zeng Q."/>
            <person name="Kodira C."/>
            <person name="Yandava C."/>
            <person name="Alvarado L."/>
            <person name="O'Leary S."/>
            <person name="Szabo L."/>
            <person name="Dean R."/>
            <person name="Schein J."/>
        </authorList>
    </citation>
    <scope>NUCLEOTIDE SEQUENCE</scope>
    <source>
        <strain>CRL 75-36-700-3</strain>
    </source>
</reference>
<dbReference type="RefSeq" id="XP_003323960.2">
    <property type="nucleotide sequence ID" value="XM_003323912.2"/>
</dbReference>
<dbReference type="EMBL" id="DS178273">
    <property type="protein sequence ID" value="EFP79541.2"/>
    <property type="molecule type" value="Genomic_DNA"/>
</dbReference>
<gene>
    <name evidence="1" type="ORF">PGTG_05862</name>
</gene>
<accession>E3K5X0</accession>
<dbReference type="HOGENOM" id="CLU_2723406_0_0_1"/>
<organism evidence="1 2">
    <name type="scientific">Puccinia graminis f. sp. tritici (strain CRL 75-36-700-3 / race SCCL)</name>
    <name type="common">Black stem rust fungus</name>
    <dbReference type="NCBI Taxonomy" id="418459"/>
    <lineage>
        <taxon>Eukaryota</taxon>
        <taxon>Fungi</taxon>
        <taxon>Dikarya</taxon>
        <taxon>Basidiomycota</taxon>
        <taxon>Pucciniomycotina</taxon>
        <taxon>Pucciniomycetes</taxon>
        <taxon>Pucciniales</taxon>
        <taxon>Pucciniaceae</taxon>
        <taxon>Puccinia</taxon>
    </lineage>
</organism>
<dbReference type="VEuPathDB" id="FungiDB:PGTG_05862"/>
<evidence type="ECO:0000313" key="2">
    <source>
        <dbReference type="Proteomes" id="UP000008783"/>
    </source>
</evidence>
<reference evidence="2" key="2">
    <citation type="journal article" date="2011" name="Proc. Natl. Acad. Sci. U.S.A.">
        <title>Obligate biotrophy features unraveled by the genomic analysis of rust fungi.</title>
        <authorList>
            <person name="Duplessis S."/>
            <person name="Cuomo C.A."/>
            <person name="Lin Y.-C."/>
            <person name="Aerts A."/>
            <person name="Tisserant E."/>
            <person name="Veneault-Fourrey C."/>
            <person name="Joly D.L."/>
            <person name="Hacquard S."/>
            <person name="Amselem J."/>
            <person name="Cantarel B.L."/>
            <person name="Chiu R."/>
            <person name="Coutinho P.M."/>
            <person name="Feau N."/>
            <person name="Field M."/>
            <person name="Frey P."/>
            <person name="Gelhaye E."/>
            <person name="Goldberg J."/>
            <person name="Grabherr M.G."/>
            <person name="Kodira C.D."/>
            <person name="Kohler A."/>
            <person name="Kuees U."/>
            <person name="Lindquist E.A."/>
            <person name="Lucas S.M."/>
            <person name="Mago R."/>
            <person name="Mauceli E."/>
            <person name="Morin E."/>
            <person name="Murat C."/>
            <person name="Pangilinan J.L."/>
            <person name="Park R."/>
            <person name="Pearson M."/>
            <person name="Quesneville H."/>
            <person name="Rouhier N."/>
            <person name="Sakthikumar S."/>
            <person name="Salamov A.A."/>
            <person name="Schmutz J."/>
            <person name="Selles B."/>
            <person name="Shapiro H."/>
            <person name="Tanguay P."/>
            <person name="Tuskan G.A."/>
            <person name="Henrissat B."/>
            <person name="Van de Peer Y."/>
            <person name="Rouze P."/>
            <person name="Ellis J.G."/>
            <person name="Dodds P.N."/>
            <person name="Schein J.E."/>
            <person name="Zhong S."/>
            <person name="Hamelin R.C."/>
            <person name="Grigoriev I.V."/>
            <person name="Szabo L.J."/>
            <person name="Martin F."/>
        </authorList>
    </citation>
    <scope>NUCLEOTIDE SEQUENCE [LARGE SCALE GENOMIC DNA]</scope>
    <source>
        <strain evidence="2">CRL 75-36-700-3 / race SCCL</strain>
    </source>
</reference>
<dbReference type="AlphaFoldDB" id="E3K5X0"/>
<dbReference type="Proteomes" id="UP000008783">
    <property type="component" value="Unassembled WGS sequence"/>
</dbReference>
<sequence>MALQKYLPSKYFWPRQKGFSARSHQTTISLISDFDFDHASKIGPIVGEETSFDEDISAMYQCVPMCEKCTAL</sequence>
<evidence type="ECO:0000313" key="1">
    <source>
        <dbReference type="EMBL" id="EFP79541.2"/>
    </source>
</evidence>
<dbReference type="InParanoid" id="E3K5X0"/>
<keyword evidence="2" id="KW-1185">Reference proteome</keyword>
<proteinExistence type="predicted"/>
<protein>
    <submittedName>
        <fullName evidence="1">Uncharacterized protein</fullName>
    </submittedName>
</protein>
<dbReference type="GeneID" id="10531370"/>
<name>E3K5X0_PUCGT</name>